<dbReference type="InterPro" id="IPR036388">
    <property type="entry name" value="WH-like_DNA-bd_sf"/>
</dbReference>
<dbReference type="AlphaFoldDB" id="A0A5B2VLH6"/>
<gene>
    <name evidence="2" type="ORF">F0L74_27485</name>
</gene>
<dbReference type="PROSITE" id="PS50987">
    <property type="entry name" value="HTH_ARSR_2"/>
    <property type="match status" value="1"/>
</dbReference>
<organism evidence="2 3">
    <name type="scientific">Chitinophaga agrisoli</name>
    <dbReference type="NCBI Taxonomy" id="2607653"/>
    <lineage>
        <taxon>Bacteria</taxon>
        <taxon>Pseudomonadati</taxon>
        <taxon>Bacteroidota</taxon>
        <taxon>Chitinophagia</taxon>
        <taxon>Chitinophagales</taxon>
        <taxon>Chitinophagaceae</taxon>
        <taxon>Chitinophaga</taxon>
    </lineage>
</organism>
<dbReference type="EMBL" id="VUOC01000004">
    <property type="protein sequence ID" value="KAA2239931.1"/>
    <property type="molecule type" value="Genomic_DNA"/>
</dbReference>
<dbReference type="RefSeq" id="WP_149841108.1">
    <property type="nucleotide sequence ID" value="NZ_VUOC01000004.1"/>
</dbReference>
<dbReference type="SUPFAM" id="SSF46785">
    <property type="entry name" value="Winged helix' DNA-binding domain"/>
    <property type="match status" value="1"/>
</dbReference>
<reference evidence="2 3" key="2">
    <citation type="submission" date="2019-09" db="EMBL/GenBank/DDBJ databases">
        <authorList>
            <person name="Jin C."/>
        </authorList>
    </citation>
    <scope>NUCLEOTIDE SEQUENCE [LARGE SCALE GENOMIC DNA]</scope>
    <source>
        <strain evidence="2 3">BN140078</strain>
    </source>
</reference>
<reference evidence="2 3" key="1">
    <citation type="submission" date="2019-09" db="EMBL/GenBank/DDBJ databases">
        <title>Chitinophaga ginsengihumi sp. nov., isolated from soil of ginseng rhizosphere.</title>
        <authorList>
            <person name="Lee J."/>
        </authorList>
    </citation>
    <scope>NUCLEOTIDE SEQUENCE [LARGE SCALE GENOMIC DNA]</scope>
    <source>
        <strain evidence="2 3">BN140078</strain>
    </source>
</reference>
<dbReference type="Proteomes" id="UP000324611">
    <property type="component" value="Unassembled WGS sequence"/>
</dbReference>
<evidence type="ECO:0000259" key="1">
    <source>
        <dbReference type="PROSITE" id="PS50987"/>
    </source>
</evidence>
<name>A0A5B2VLH6_9BACT</name>
<evidence type="ECO:0000313" key="2">
    <source>
        <dbReference type="EMBL" id="KAA2239931.1"/>
    </source>
</evidence>
<dbReference type="PRINTS" id="PR00778">
    <property type="entry name" value="HTHARSR"/>
</dbReference>
<comment type="caution">
    <text evidence="2">The sequence shown here is derived from an EMBL/GenBank/DDBJ whole genome shotgun (WGS) entry which is preliminary data.</text>
</comment>
<proteinExistence type="predicted"/>
<dbReference type="CDD" id="cd00090">
    <property type="entry name" value="HTH_ARSR"/>
    <property type="match status" value="1"/>
</dbReference>
<sequence>MANVKTADCFQALSDPSRREILLMLSKEKQNINAIADSFDISRPAVSKHIKVLYDAGFITITAQGRERYCELNQQGFDELKEWISFFEAYWTKRLKQLDTFLKTKHAKPKK</sequence>
<dbReference type="GO" id="GO:0003700">
    <property type="term" value="F:DNA-binding transcription factor activity"/>
    <property type="evidence" value="ECO:0007669"/>
    <property type="project" value="InterPro"/>
</dbReference>
<dbReference type="InterPro" id="IPR036390">
    <property type="entry name" value="WH_DNA-bd_sf"/>
</dbReference>
<dbReference type="NCBIfam" id="NF033788">
    <property type="entry name" value="HTH_metalloreg"/>
    <property type="match status" value="1"/>
</dbReference>
<dbReference type="InterPro" id="IPR011991">
    <property type="entry name" value="ArsR-like_HTH"/>
</dbReference>
<dbReference type="InterPro" id="IPR001845">
    <property type="entry name" value="HTH_ArsR_DNA-bd_dom"/>
</dbReference>
<dbReference type="Gene3D" id="1.10.10.10">
    <property type="entry name" value="Winged helix-like DNA-binding domain superfamily/Winged helix DNA-binding domain"/>
    <property type="match status" value="1"/>
</dbReference>
<protein>
    <submittedName>
        <fullName evidence="2">Winged helix-turn-helix transcriptional regulator</fullName>
    </submittedName>
</protein>
<keyword evidence="3" id="KW-1185">Reference proteome</keyword>
<dbReference type="SMART" id="SM00418">
    <property type="entry name" value="HTH_ARSR"/>
    <property type="match status" value="1"/>
</dbReference>
<feature type="domain" description="HTH arsR-type" evidence="1">
    <location>
        <begin position="1"/>
        <end position="92"/>
    </location>
</feature>
<evidence type="ECO:0000313" key="3">
    <source>
        <dbReference type="Proteomes" id="UP000324611"/>
    </source>
</evidence>
<dbReference type="PANTHER" id="PTHR38600:SF2">
    <property type="entry name" value="SLL0088 PROTEIN"/>
    <property type="match status" value="1"/>
</dbReference>
<accession>A0A5B2VLH6</accession>
<dbReference type="PANTHER" id="PTHR38600">
    <property type="entry name" value="TRANSCRIPTIONAL REGULATORY PROTEIN"/>
    <property type="match status" value="1"/>
</dbReference>
<dbReference type="Pfam" id="PF12840">
    <property type="entry name" value="HTH_20"/>
    <property type="match status" value="1"/>
</dbReference>